<dbReference type="RefSeq" id="WP_306373437.1">
    <property type="nucleotide sequence ID" value="NZ_JASAYK010000001.1"/>
</dbReference>
<gene>
    <name evidence="2" type="ORF">QJU93_00040</name>
</gene>
<comment type="caution">
    <text evidence="2">The sequence shown here is derived from an EMBL/GenBank/DDBJ whole genome shotgun (WGS) entry which is preliminary data.</text>
</comment>
<feature type="transmembrane region" description="Helical" evidence="1">
    <location>
        <begin position="63"/>
        <end position="83"/>
    </location>
</feature>
<feature type="transmembrane region" description="Helical" evidence="1">
    <location>
        <begin position="33"/>
        <end position="51"/>
    </location>
</feature>
<dbReference type="Proteomes" id="UP001236239">
    <property type="component" value="Unassembled WGS sequence"/>
</dbReference>
<reference evidence="2" key="1">
    <citation type="journal article" date="2023" name="Front. Microbiol.">
        <title>Phylogeography and host specificity of Pasteurellaceae pathogenic to sea-farmed fish in the north-east Atlantic.</title>
        <authorList>
            <person name="Gulla S."/>
            <person name="Colquhoun D.J."/>
            <person name="Olsen A.B."/>
            <person name="Spilsberg B."/>
            <person name="Lagesen K."/>
            <person name="Aakesson C.P."/>
            <person name="Strom S."/>
            <person name="Manji F."/>
            <person name="Birkbeck T.H."/>
            <person name="Nilsen H.K."/>
        </authorList>
    </citation>
    <scope>NUCLEOTIDE SEQUENCE</scope>
    <source>
        <strain evidence="2">TW16_20</strain>
    </source>
</reference>
<keyword evidence="1" id="KW-1133">Transmembrane helix</keyword>
<protein>
    <submittedName>
        <fullName evidence="2">Uncharacterized protein</fullName>
    </submittedName>
</protein>
<keyword evidence="1" id="KW-0472">Membrane</keyword>
<keyword evidence="1" id="KW-0812">Transmembrane</keyword>
<evidence type="ECO:0000313" key="3">
    <source>
        <dbReference type="Proteomes" id="UP001236239"/>
    </source>
</evidence>
<dbReference type="EMBL" id="JASAYQ010000001">
    <property type="protein sequence ID" value="MDP8171759.1"/>
    <property type="molecule type" value="Genomic_DNA"/>
</dbReference>
<name>A0AAJ6N7R1_9PAST</name>
<proteinExistence type="predicted"/>
<organism evidence="2 3">
    <name type="scientific">Phocoenobacter skyensis</name>
    <dbReference type="NCBI Taxonomy" id="97481"/>
    <lineage>
        <taxon>Bacteria</taxon>
        <taxon>Pseudomonadati</taxon>
        <taxon>Pseudomonadota</taxon>
        <taxon>Gammaproteobacteria</taxon>
        <taxon>Pasteurellales</taxon>
        <taxon>Pasteurellaceae</taxon>
        <taxon>Phocoenobacter</taxon>
    </lineage>
</organism>
<evidence type="ECO:0000313" key="2">
    <source>
        <dbReference type="EMBL" id="MDP8171759.1"/>
    </source>
</evidence>
<sequence>MRLFIKLCELKKIRMLCDLIRYSKVISYNRHSLYLLGIWTLLAFVWTFYYLDNASFSSWSSWDNFITILTFIVATTIGWQGYIKNWEKDLPCKITAHFKYNGQYIMSCYRVYLSAESEIRTWGQQIGKQMSGTNLVLEPIIEQSPMEIIDNKFRHYEVTFYLCEEPSIFEEENYKNKYLTWSLQNKGMKKISKTHERQEQPLSFLEVEKA</sequence>
<evidence type="ECO:0000256" key="1">
    <source>
        <dbReference type="SAM" id="Phobius"/>
    </source>
</evidence>
<dbReference type="AlphaFoldDB" id="A0AAJ6N7R1"/>
<accession>A0AAJ6N7R1</accession>